<gene>
    <name evidence="2" type="ORF">Cha6605_1389</name>
</gene>
<dbReference type="InterPro" id="IPR039068">
    <property type="entry name" value="PqqC-like"/>
</dbReference>
<accession>K9UBS6</accession>
<dbReference type="Pfam" id="PF14518">
    <property type="entry name" value="Haem_oxygenas_2"/>
    <property type="match status" value="1"/>
</dbReference>
<dbReference type="Proteomes" id="UP000010366">
    <property type="component" value="Chromosome"/>
</dbReference>
<dbReference type="KEGG" id="cmp:Cha6605_1389"/>
<evidence type="ECO:0008006" key="4">
    <source>
        <dbReference type="Google" id="ProtNLM"/>
    </source>
</evidence>
<sequence length="230" mass="26735">MKNNKPNHLVSIISEMEKSVINEHDIQHKLNHYLVKHKQLIQFSEIFHFVRYDFCRLNFIVGARCLNDEILWAGLARNLMEELGGKSGISHNQLYRNFLKSIGTKPEAELQCPAFARDFNDSWEEFARNAPLIEALAAIAIYEIFDVPDYQMLLELLEQAKVPEEGLIFFRVHANAHHFAMFEDTVAWILTQEGGQEAFDRAQYFVFETQRKMWIGLTECLETKQLVAAN</sequence>
<dbReference type="InterPro" id="IPR016084">
    <property type="entry name" value="Haem_Oase-like_multi-hlx"/>
</dbReference>
<dbReference type="SUPFAM" id="SSF48613">
    <property type="entry name" value="Heme oxygenase-like"/>
    <property type="match status" value="1"/>
</dbReference>
<dbReference type="STRING" id="1173020.Cha6605_1389"/>
<dbReference type="PANTHER" id="PTHR40279:SF3">
    <property type="entry name" value="4-AMINOBENZOATE SYNTHASE"/>
    <property type="match status" value="1"/>
</dbReference>
<name>K9UBS6_CHAP6</name>
<dbReference type="HOGENOM" id="CLU_1233758_0_0_3"/>
<dbReference type="OrthoDB" id="581743at2"/>
<organism evidence="2 3">
    <name type="scientific">Chamaesiphon minutus (strain ATCC 27169 / PCC 6605)</name>
    <dbReference type="NCBI Taxonomy" id="1173020"/>
    <lineage>
        <taxon>Bacteria</taxon>
        <taxon>Bacillati</taxon>
        <taxon>Cyanobacteriota</taxon>
        <taxon>Cyanophyceae</taxon>
        <taxon>Gomontiellales</taxon>
        <taxon>Chamaesiphonaceae</taxon>
        <taxon>Chamaesiphon</taxon>
    </lineage>
</organism>
<evidence type="ECO:0000313" key="2">
    <source>
        <dbReference type="EMBL" id="AFY92567.1"/>
    </source>
</evidence>
<dbReference type="eggNOG" id="COG5424">
    <property type="taxonomic scope" value="Bacteria"/>
</dbReference>
<proteinExistence type="predicted"/>
<evidence type="ECO:0000256" key="1">
    <source>
        <dbReference type="ARBA" id="ARBA00023002"/>
    </source>
</evidence>
<reference evidence="2 3" key="1">
    <citation type="submission" date="2012-05" db="EMBL/GenBank/DDBJ databases">
        <title>Finished chromosome of genome of Chamaesiphon sp. PCC 6605.</title>
        <authorList>
            <consortium name="US DOE Joint Genome Institute"/>
            <person name="Gugger M."/>
            <person name="Coursin T."/>
            <person name="Rippka R."/>
            <person name="Tandeau De Marsac N."/>
            <person name="Huntemann M."/>
            <person name="Wei C.-L."/>
            <person name="Han J."/>
            <person name="Detter J.C."/>
            <person name="Han C."/>
            <person name="Tapia R."/>
            <person name="Chen A."/>
            <person name="Kyrpides N."/>
            <person name="Mavromatis K."/>
            <person name="Markowitz V."/>
            <person name="Szeto E."/>
            <person name="Ivanova N."/>
            <person name="Pagani I."/>
            <person name="Pati A."/>
            <person name="Goodwin L."/>
            <person name="Nordberg H.P."/>
            <person name="Cantor M.N."/>
            <person name="Hua S.X."/>
            <person name="Woyke T."/>
            <person name="Kerfeld C.A."/>
        </authorList>
    </citation>
    <scope>NUCLEOTIDE SEQUENCE [LARGE SCALE GENOMIC DNA]</scope>
    <source>
        <strain evidence="3">ATCC 27169 / PCC 6605</strain>
    </source>
</reference>
<dbReference type="AlphaFoldDB" id="K9UBS6"/>
<dbReference type="Gene3D" id="1.20.910.10">
    <property type="entry name" value="Heme oxygenase-like"/>
    <property type="match status" value="1"/>
</dbReference>
<evidence type="ECO:0000313" key="3">
    <source>
        <dbReference type="Proteomes" id="UP000010366"/>
    </source>
</evidence>
<keyword evidence="3" id="KW-1185">Reference proteome</keyword>
<dbReference type="GO" id="GO:0016491">
    <property type="term" value="F:oxidoreductase activity"/>
    <property type="evidence" value="ECO:0007669"/>
    <property type="project" value="UniProtKB-KW"/>
</dbReference>
<dbReference type="EMBL" id="CP003600">
    <property type="protein sequence ID" value="AFY92567.1"/>
    <property type="molecule type" value="Genomic_DNA"/>
</dbReference>
<dbReference type="RefSeq" id="WP_015158750.1">
    <property type="nucleotide sequence ID" value="NC_019697.1"/>
</dbReference>
<dbReference type="SMART" id="SM01236">
    <property type="entry name" value="Haem_oxygenase_2"/>
    <property type="match status" value="1"/>
</dbReference>
<protein>
    <recommendedName>
        <fullName evidence="4">Iron-containing redox enzyme family protein</fullName>
    </recommendedName>
</protein>
<keyword evidence="1" id="KW-0560">Oxidoreductase</keyword>
<dbReference type="PANTHER" id="PTHR40279">
    <property type="entry name" value="PQQC-LIKE PROTEIN"/>
    <property type="match status" value="1"/>
</dbReference>